<dbReference type="InterPro" id="IPR023365">
    <property type="entry name" value="Sortase_dom-sf"/>
</dbReference>
<dbReference type="GO" id="GO:0016787">
    <property type="term" value="F:hydrolase activity"/>
    <property type="evidence" value="ECO:0007669"/>
    <property type="project" value="UniProtKB-KW"/>
</dbReference>
<dbReference type="Gene3D" id="2.40.260.10">
    <property type="entry name" value="Sortase"/>
    <property type="match status" value="1"/>
</dbReference>
<dbReference type="SUPFAM" id="SSF63817">
    <property type="entry name" value="Sortase"/>
    <property type="match status" value="1"/>
</dbReference>
<comment type="caution">
    <text evidence="4">The sequence shown here is derived from an EMBL/GenBank/DDBJ whole genome shotgun (WGS) entry which is preliminary data.</text>
</comment>
<keyword evidence="3" id="KW-1133">Transmembrane helix</keyword>
<keyword evidence="3" id="KW-0812">Transmembrane</keyword>
<organism evidence="4 5">
    <name type="scientific">Streptomyces benahoarensis</name>
    <dbReference type="NCBI Taxonomy" id="2595054"/>
    <lineage>
        <taxon>Bacteria</taxon>
        <taxon>Bacillati</taxon>
        <taxon>Actinomycetota</taxon>
        <taxon>Actinomycetes</taxon>
        <taxon>Kitasatosporales</taxon>
        <taxon>Streptomycetaceae</taxon>
        <taxon>Streptomyces</taxon>
    </lineage>
</organism>
<evidence type="ECO:0000313" key="5">
    <source>
        <dbReference type="Proteomes" id="UP000320888"/>
    </source>
</evidence>
<dbReference type="OrthoDB" id="525039at2"/>
<proteinExistence type="predicted"/>
<evidence type="ECO:0000313" key="4">
    <source>
        <dbReference type="EMBL" id="TSB24995.1"/>
    </source>
</evidence>
<feature type="region of interest" description="Disordered" evidence="2">
    <location>
        <begin position="46"/>
        <end position="75"/>
    </location>
</feature>
<dbReference type="CDD" id="cd05829">
    <property type="entry name" value="Sortase_F"/>
    <property type="match status" value="1"/>
</dbReference>
<evidence type="ECO:0000256" key="2">
    <source>
        <dbReference type="SAM" id="MobiDB-lite"/>
    </source>
</evidence>
<accession>A0A553Y709</accession>
<dbReference type="Pfam" id="PF04203">
    <property type="entry name" value="Sortase"/>
    <property type="match status" value="1"/>
</dbReference>
<gene>
    <name evidence="4" type="ORF">FNZ23_27175</name>
</gene>
<protein>
    <submittedName>
        <fullName evidence="4">Class F sortase</fullName>
    </submittedName>
</protein>
<dbReference type="Proteomes" id="UP000320888">
    <property type="component" value="Unassembled WGS sequence"/>
</dbReference>
<evidence type="ECO:0000256" key="1">
    <source>
        <dbReference type="ARBA" id="ARBA00022801"/>
    </source>
</evidence>
<feature type="compositionally biased region" description="Low complexity" evidence="2">
    <location>
        <begin position="59"/>
        <end position="69"/>
    </location>
</feature>
<dbReference type="RefSeq" id="WP_143943734.1">
    <property type="nucleotide sequence ID" value="NZ_VKLS01000579.1"/>
</dbReference>
<dbReference type="EMBL" id="VKLS01000579">
    <property type="protein sequence ID" value="TSB24995.1"/>
    <property type="molecule type" value="Genomic_DNA"/>
</dbReference>
<feature type="region of interest" description="Disordered" evidence="2">
    <location>
        <begin position="1"/>
        <end position="21"/>
    </location>
</feature>
<reference evidence="4 5" key="1">
    <citation type="submission" date="2019-07" db="EMBL/GenBank/DDBJ databases">
        <title>Draft genome for Streptomyces benahoarensis MZ03-48.</title>
        <authorList>
            <person name="Gonzalez-Pimentel J.L."/>
        </authorList>
    </citation>
    <scope>NUCLEOTIDE SEQUENCE [LARGE SCALE GENOMIC DNA]</scope>
    <source>
        <strain evidence="4 5">MZ03-48</strain>
    </source>
</reference>
<sequence length="215" mass="21226">MSGAPGTAGERRRRSRGRTGNGTVVLALAAVGAGGWLIAVGARATAPQRPPAAPGLGGPAARTGARDAAPLPPSPPVRVRVPAAGIDAPLTGLGHDARGALREPPADRPGLAGWDRDGVPPGSPGTAVVTGRAAATAGPAAFRGLAALPPGGTVEVRRADGRTALFTVDAVAPHERDAVLDDITHDAAARPELRLLTCGDAERGVVVSAHLTGAG</sequence>
<evidence type="ECO:0000256" key="3">
    <source>
        <dbReference type="SAM" id="Phobius"/>
    </source>
</evidence>
<keyword evidence="3" id="KW-0472">Membrane</keyword>
<dbReference type="InterPro" id="IPR005754">
    <property type="entry name" value="Sortase"/>
</dbReference>
<keyword evidence="5" id="KW-1185">Reference proteome</keyword>
<name>A0A553Y709_9ACTN</name>
<dbReference type="AlphaFoldDB" id="A0A553Y709"/>
<dbReference type="InterPro" id="IPR042001">
    <property type="entry name" value="Sortase_F"/>
</dbReference>
<keyword evidence="1" id="KW-0378">Hydrolase</keyword>
<feature type="region of interest" description="Disordered" evidence="2">
    <location>
        <begin position="104"/>
        <end position="128"/>
    </location>
</feature>
<feature type="transmembrane region" description="Helical" evidence="3">
    <location>
        <begin position="21"/>
        <end position="42"/>
    </location>
</feature>